<name>A0ACB6YYX5_THEGA</name>
<keyword evidence="2" id="KW-1185">Reference proteome</keyword>
<dbReference type="Proteomes" id="UP000886501">
    <property type="component" value="Unassembled WGS sequence"/>
</dbReference>
<gene>
    <name evidence="1" type="ORF">BDM02DRAFT_3193194</name>
</gene>
<comment type="caution">
    <text evidence="1">The sequence shown here is derived from an EMBL/GenBank/DDBJ whole genome shotgun (WGS) entry which is preliminary data.</text>
</comment>
<organism evidence="1 2">
    <name type="scientific">Thelephora ganbajun</name>
    <name type="common">Ganba fungus</name>
    <dbReference type="NCBI Taxonomy" id="370292"/>
    <lineage>
        <taxon>Eukaryota</taxon>
        <taxon>Fungi</taxon>
        <taxon>Dikarya</taxon>
        <taxon>Basidiomycota</taxon>
        <taxon>Agaricomycotina</taxon>
        <taxon>Agaricomycetes</taxon>
        <taxon>Thelephorales</taxon>
        <taxon>Thelephoraceae</taxon>
        <taxon>Thelephora</taxon>
    </lineage>
</organism>
<proteinExistence type="predicted"/>
<evidence type="ECO:0000313" key="1">
    <source>
        <dbReference type="EMBL" id="KAF9642457.1"/>
    </source>
</evidence>
<dbReference type="EMBL" id="MU118462">
    <property type="protein sequence ID" value="KAF9642457.1"/>
    <property type="molecule type" value="Genomic_DNA"/>
</dbReference>
<sequence length="259" mass="28978">MEGTKKSEKSEKEPPPLQIYPKCSQNAPPTHQCIKTDDPHLGFYTVYKKEVTDYDTVYVKKCDDDLNTTLIFARPPSFTLPKLKSDPNRQSAALLRAILLTLNRTAILGETPVAPPIREHPSNEIVTITCLMYTSLLIFLLATFVAMLGKQRWYMWNSGGSMTGHYRDRQCKFDGLKTWRLDFFIESSGDAPNRSSPPAVFVGVLLYVGIIIAGVSSYGCPFQTPGPDVLRSLWTKAGPHLSSPCATWERLRSITFTAL</sequence>
<reference evidence="1" key="1">
    <citation type="submission" date="2019-10" db="EMBL/GenBank/DDBJ databases">
        <authorList>
            <consortium name="DOE Joint Genome Institute"/>
            <person name="Kuo A."/>
            <person name="Miyauchi S."/>
            <person name="Kiss E."/>
            <person name="Drula E."/>
            <person name="Kohler A."/>
            <person name="Sanchez-Garcia M."/>
            <person name="Andreopoulos B."/>
            <person name="Barry K.W."/>
            <person name="Bonito G."/>
            <person name="Buee M."/>
            <person name="Carver A."/>
            <person name="Chen C."/>
            <person name="Cichocki N."/>
            <person name="Clum A."/>
            <person name="Culley D."/>
            <person name="Crous P.W."/>
            <person name="Fauchery L."/>
            <person name="Girlanda M."/>
            <person name="Hayes R."/>
            <person name="Keri Z."/>
            <person name="Labutti K."/>
            <person name="Lipzen A."/>
            <person name="Lombard V."/>
            <person name="Magnuson J."/>
            <person name="Maillard F."/>
            <person name="Morin E."/>
            <person name="Murat C."/>
            <person name="Nolan M."/>
            <person name="Ohm R."/>
            <person name="Pangilinan J."/>
            <person name="Pereira M."/>
            <person name="Perotto S."/>
            <person name="Peter M."/>
            <person name="Riley R."/>
            <person name="Sitrit Y."/>
            <person name="Stielow B."/>
            <person name="Szollosi G."/>
            <person name="Zifcakova L."/>
            <person name="Stursova M."/>
            <person name="Spatafora J.W."/>
            <person name="Tedersoo L."/>
            <person name="Vaario L.-M."/>
            <person name="Yamada A."/>
            <person name="Yan M."/>
            <person name="Wang P."/>
            <person name="Xu J."/>
            <person name="Bruns T."/>
            <person name="Baldrian P."/>
            <person name="Vilgalys R."/>
            <person name="Henrissat B."/>
            <person name="Grigoriev I.V."/>
            <person name="Hibbett D."/>
            <person name="Nagy L.G."/>
            <person name="Martin F.M."/>
        </authorList>
    </citation>
    <scope>NUCLEOTIDE SEQUENCE</scope>
    <source>
        <strain evidence="1">P2</strain>
    </source>
</reference>
<reference evidence="1" key="2">
    <citation type="journal article" date="2020" name="Nat. Commun.">
        <title>Large-scale genome sequencing of mycorrhizal fungi provides insights into the early evolution of symbiotic traits.</title>
        <authorList>
            <person name="Miyauchi S."/>
            <person name="Kiss E."/>
            <person name="Kuo A."/>
            <person name="Drula E."/>
            <person name="Kohler A."/>
            <person name="Sanchez-Garcia M."/>
            <person name="Morin E."/>
            <person name="Andreopoulos B."/>
            <person name="Barry K.W."/>
            <person name="Bonito G."/>
            <person name="Buee M."/>
            <person name="Carver A."/>
            <person name="Chen C."/>
            <person name="Cichocki N."/>
            <person name="Clum A."/>
            <person name="Culley D."/>
            <person name="Crous P.W."/>
            <person name="Fauchery L."/>
            <person name="Girlanda M."/>
            <person name="Hayes R.D."/>
            <person name="Keri Z."/>
            <person name="LaButti K."/>
            <person name="Lipzen A."/>
            <person name="Lombard V."/>
            <person name="Magnuson J."/>
            <person name="Maillard F."/>
            <person name="Murat C."/>
            <person name="Nolan M."/>
            <person name="Ohm R.A."/>
            <person name="Pangilinan J."/>
            <person name="Pereira M.F."/>
            <person name="Perotto S."/>
            <person name="Peter M."/>
            <person name="Pfister S."/>
            <person name="Riley R."/>
            <person name="Sitrit Y."/>
            <person name="Stielow J.B."/>
            <person name="Szollosi G."/>
            <person name="Zifcakova L."/>
            <person name="Stursova M."/>
            <person name="Spatafora J.W."/>
            <person name="Tedersoo L."/>
            <person name="Vaario L.M."/>
            <person name="Yamada A."/>
            <person name="Yan M."/>
            <person name="Wang P."/>
            <person name="Xu J."/>
            <person name="Bruns T."/>
            <person name="Baldrian P."/>
            <person name="Vilgalys R."/>
            <person name="Dunand C."/>
            <person name="Henrissat B."/>
            <person name="Grigoriev I.V."/>
            <person name="Hibbett D."/>
            <person name="Nagy L.G."/>
            <person name="Martin F.M."/>
        </authorList>
    </citation>
    <scope>NUCLEOTIDE SEQUENCE</scope>
    <source>
        <strain evidence="1">P2</strain>
    </source>
</reference>
<accession>A0ACB6YYX5</accession>
<protein>
    <submittedName>
        <fullName evidence="1">Uncharacterized protein</fullName>
    </submittedName>
</protein>
<evidence type="ECO:0000313" key="2">
    <source>
        <dbReference type="Proteomes" id="UP000886501"/>
    </source>
</evidence>